<organism evidence="2 3">
    <name type="scientific">Hyphomonas johnsonii MHS-2</name>
    <dbReference type="NCBI Taxonomy" id="1280950"/>
    <lineage>
        <taxon>Bacteria</taxon>
        <taxon>Pseudomonadati</taxon>
        <taxon>Pseudomonadota</taxon>
        <taxon>Alphaproteobacteria</taxon>
        <taxon>Hyphomonadales</taxon>
        <taxon>Hyphomonadaceae</taxon>
        <taxon>Hyphomonas</taxon>
    </lineage>
</organism>
<dbReference type="AlphaFoldDB" id="A0A059FTJ8"/>
<keyword evidence="1" id="KW-0812">Transmembrane</keyword>
<dbReference type="OrthoDB" id="7620582at2"/>
<reference evidence="2 3" key="1">
    <citation type="journal article" date="2014" name="Antonie Van Leeuwenhoek">
        <title>Hyphomonas beringensis sp. nov. and Hyphomonas chukchiensis sp. nov., isolated from surface seawater of the Bering Sea and Chukchi Sea.</title>
        <authorList>
            <person name="Li C."/>
            <person name="Lai Q."/>
            <person name="Li G."/>
            <person name="Dong C."/>
            <person name="Wang J."/>
            <person name="Liao Y."/>
            <person name="Shao Z."/>
        </authorList>
    </citation>
    <scope>NUCLEOTIDE SEQUENCE [LARGE SCALE GENOMIC DNA]</scope>
    <source>
        <strain evidence="2 3">MHS-2</strain>
    </source>
</reference>
<keyword evidence="1" id="KW-0472">Membrane</keyword>
<evidence type="ECO:0000313" key="3">
    <source>
        <dbReference type="Proteomes" id="UP000025171"/>
    </source>
</evidence>
<proteinExistence type="predicted"/>
<evidence type="ECO:0000256" key="1">
    <source>
        <dbReference type="SAM" id="Phobius"/>
    </source>
</evidence>
<name>A0A059FTJ8_9PROT</name>
<dbReference type="RefSeq" id="WP_035612684.1">
    <property type="nucleotide sequence ID" value="NZ_ARYK01000001.1"/>
</dbReference>
<dbReference type="EMBL" id="ARYK01000001">
    <property type="protein sequence ID" value="KCZ93932.1"/>
    <property type="molecule type" value="Genomic_DNA"/>
</dbReference>
<accession>A0A059FTJ8</accession>
<keyword evidence="1" id="KW-1133">Transmembrane helix</keyword>
<keyword evidence="3" id="KW-1185">Reference proteome</keyword>
<protein>
    <submittedName>
        <fullName evidence="2">Uncharacterized protein</fullName>
    </submittedName>
</protein>
<feature type="transmembrane region" description="Helical" evidence="1">
    <location>
        <begin position="6"/>
        <end position="26"/>
    </location>
</feature>
<evidence type="ECO:0000313" key="2">
    <source>
        <dbReference type="EMBL" id="KCZ93932.1"/>
    </source>
</evidence>
<comment type="caution">
    <text evidence="2">The sequence shown here is derived from an EMBL/GenBank/DDBJ whole genome shotgun (WGS) entry which is preliminary data.</text>
</comment>
<dbReference type="PATRIC" id="fig|1280950.3.peg.228"/>
<dbReference type="STRING" id="1280950.HJO_01115"/>
<gene>
    <name evidence="2" type="ORF">HJO_01115</name>
</gene>
<dbReference type="Proteomes" id="UP000025171">
    <property type="component" value="Unassembled WGS sequence"/>
</dbReference>
<sequence>MPPFSLLVPMPGLPWYLLPIWPLIFWRIQRLRKWFRAAGHPGAQMLWGVMWNGRVVLIRLSDDMSVQRSGCFRAPVSDRLRLALTGTQCPRPRRASGLRRDQQSRCDCPAAGPGASAGLVRIGPIPDT</sequence>